<proteinExistence type="predicted"/>
<dbReference type="RefSeq" id="WP_075622673.1">
    <property type="nucleotide sequence ID" value="NZ_CP015607.1"/>
</dbReference>
<reference evidence="2 3" key="1">
    <citation type="submission" date="2016-05" db="EMBL/GenBank/DDBJ databases">
        <title>Complete Genome and Methylome Analysis of Psychrotrophic Bacterial Isolates from Antarctic Lake Untersee.</title>
        <authorList>
            <person name="Fomenkov A."/>
            <person name="Akimov V.N."/>
            <person name="Vasilyeva L.V."/>
            <person name="Andersen D."/>
            <person name="Vincze T."/>
            <person name="Roberts R.J."/>
        </authorList>
    </citation>
    <scope>NUCLEOTIDE SEQUENCE [LARGE SCALE GENOMIC DNA]</scope>
    <source>
        <strain evidence="2 3">U14-5</strain>
    </source>
</reference>
<protein>
    <submittedName>
        <fullName evidence="2">Uncharacterized protein</fullName>
    </submittedName>
</protein>
<feature type="compositionally biased region" description="Basic and acidic residues" evidence="1">
    <location>
        <begin position="210"/>
        <end position="232"/>
    </location>
</feature>
<name>A0A1L6ZJA7_BACIA</name>
<gene>
    <name evidence="2" type="ORF">BSA145_12515</name>
</gene>
<organism evidence="2 3">
    <name type="scientific">Bacillus safensis</name>
    <dbReference type="NCBI Taxonomy" id="561879"/>
    <lineage>
        <taxon>Bacteria</taxon>
        <taxon>Bacillati</taxon>
        <taxon>Bacillota</taxon>
        <taxon>Bacilli</taxon>
        <taxon>Bacillales</taxon>
        <taxon>Bacillaceae</taxon>
        <taxon>Bacillus</taxon>
    </lineage>
</organism>
<evidence type="ECO:0000313" key="3">
    <source>
        <dbReference type="Proteomes" id="UP000185426"/>
    </source>
</evidence>
<dbReference type="EMBL" id="CP015607">
    <property type="protein sequence ID" value="APT46597.1"/>
    <property type="molecule type" value="Genomic_DNA"/>
</dbReference>
<evidence type="ECO:0000256" key="1">
    <source>
        <dbReference type="SAM" id="MobiDB-lite"/>
    </source>
</evidence>
<evidence type="ECO:0000313" key="2">
    <source>
        <dbReference type="EMBL" id="APT46597.1"/>
    </source>
</evidence>
<dbReference type="Proteomes" id="UP000185426">
    <property type="component" value="Chromosome"/>
</dbReference>
<accession>A0A1L6ZJA7</accession>
<dbReference type="AlphaFoldDB" id="A0A1L6ZJA7"/>
<feature type="region of interest" description="Disordered" evidence="1">
    <location>
        <begin position="205"/>
        <end position="232"/>
    </location>
</feature>
<sequence>MSVITARGDQAKENANKGKVDTKKIMLRLKDNQSHKVRVLGVKDYVEYNAAGDYNLGLYNQPVLDSSPLLVAHAKGGEKFKGLYKKQRYSFVFASMETGELVALDVSQNQAKAVISSIEEYGEHIDKFGFNLKRTGADTSTSYALNPIIAMKADEQAAFDKLGGLTVEPEFFDAILQPKDDKFITKLLKEAGFDVATHLPHIQLDEEEGQKEPDTSAEKIDESKDENILADI</sequence>